<keyword evidence="1" id="KW-1185">Reference proteome</keyword>
<evidence type="ECO:0000313" key="2">
    <source>
        <dbReference type="RefSeq" id="XP_032104026.1"/>
    </source>
</evidence>
<reference evidence="2" key="1">
    <citation type="submission" date="2025-08" db="UniProtKB">
        <authorList>
            <consortium name="RefSeq"/>
        </authorList>
    </citation>
    <scope>IDENTIFICATION</scope>
    <source>
        <tissue evidence="2">Blood</tissue>
    </source>
</reference>
<dbReference type="Proteomes" id="UP000504640">
    <property type="component" value="Unplaced"/>
</dbReference>
<protein>
    <submittedName>
        <fullName evidence="2">Uncharacterized protein LOC116530140</fullName>
    </submittedName>
</protein>
<dbReference type="GeneID" id="116530140"/>
<organism evidence="1 2">
    <name type="scientific">Sapajus apella</name>
    <name type="common">Brown-capped capuchin</name>
    <name type="synonym">Cebus apella</name>
    <dbReference type="NCBI Taxonomy" id="9515"/>
    <lineage>
        <taxon>Eukaryota</taxon>
        <taxon>Metazoa</taxon>
        <taxon>Chordata</taxon>
        <taxon>Craniata</taxon>
        <taxon>Vertebrata</taxon>
        <taxon>Euteleostomi</taxon>
        <taxon>Mammalia</taxon>
        <taxon>Eutheria</taxon>
        <taxon>Euarchontoglires</taxon>
        <taxon>Primates</taxon>
        <taxon>Haplorrhini</taxon>
        <taxon>Platyrrhini</taxon>
        <taxon>Cebidae</taxon>
        <taxon>Cebinae</taxon>
        <taxon>Sapajus</taxon>
    </lineage>
</organism>
<gene>
    <name evidence="2" type="primary">LOC116530140</name>
</gene>
<dbReference type="RefSeq" id="XP_032104026.1">
    <property type="nucleotide sequence ID" value="XM_032248135.1"/>
</dbReference>
<name>A0A6J3FEJ4_SAPAP</name>
<accession>A0A6J3FEJ4</accession>
<dbReference type="AlphaFoldDB" id="A0A6J3FEJ4"/>
<proteinExistence type="predicted"/>
<sequence>MCMHMCLDTCIFKRRLVVTVNMPSADASTVSGSRTWLNTLAESLTGGLSWLLSCLLMERCLASGPDLDESSWNMLKAWNIIPQFHCCQFSANPAVAFSARVMVVILVSVSLLEDKHLKGMERVCLVCCCSPNTKSDALLCPCSWKAWLRQFPCLFPFQGHPSIRFFEEETTHLRPIFSPSVPEPPIPWPLCLSIDHPHLEPMAAHHQTEPMLLLIQM</sequence>
<evidence type="ECO:0000313" key="1">
    <source>
        <dbReference type="Proteomes" id="UP000504640"/>
    </source>
</evidence>